<dbReference type="KEGG" id="cat:CA2559_13203"/>
<reference evidence="1 2" key="1">
    <citation type="journal article" date="2010" name="J. Bacteriol.">
        <title>The complete genome sequence of Croceibacter atlanticus HTCC2559T.</title>
        <authorList>
            <person name="Oh H.M."/>
            <person name="Kang I."/>
            <person name="Ferriera S."/>
            <person name="Giovannoni S.J."/>
            <person name="Cho J.C."/>
        </authorList>
    </citation>
    <scope>NUCLEOTIDE SEQUENCE [LARGE SCALE GENOMIC DNA]</scope>
    <source>
        <strain evidence="2">ATCC BAA-628 / HTCC2559 / KCTC 12090</strain>
    </source>
</reference>
<dbReference type="EMBL" id="CP002046">
    <property type="protein sequence ID" value="EAP86999.1"/>
    <property type="molecule type" value="Genomic_DNA"/>
</dbReference>
<dbReference type="Proteomes" id="UP000002297">
    <property type="component" value="Chromosome"/>
</dbReference>
<evidence type="ECO:0000313" key="1">
    <source>
        <dbReference type="EMBL" id="EAP86999.1"/>
    </source>
</evidence>
<proteinExistence type="predicted"/>
<dbReference type="eggNOG" id="COG2203">
    <property type="taxonomic scope" value="Bacteria"/>
</dbReference>
<dbReference type="STRING" id="216432.CA2559_13203"/>
<dbReference type="AlphaFoldDB" id="A3UB13"/>
<dbReference type="OrthoDB" id="627374at2"/>
<dbReference type="GeneID" id="89454352"/>
<accession>A3UB13</accession>
<keyword evidence="2" id="KW-1185">Reference proteome</keyword>
<gene>
    <name evidence="1" type="ordered locus">CA2559_13203</name>
</gene>
<evidence type="ECO:0000313" key="2">
    <source>
        <dbReference type="Proteomes" id="UP000002297"/>
    </source>
</evidence>
<evidence type="ECO:0008006" key="3">
    <source>
        <dbReference type="Google" id="ProtNLM"/>
    </source>
</evidence>
<name>A3UB13_CROAH</name>
<dbReference type="RefSeq" id="WP_013188380.1">
    <property type="nucleotide sequence ID" value="NC_014230.1"/>
</dbReference>
<protein>
    <recommendedName>
        <fullName evidence="3">GAF domain-containing protein</fullName>
    </recommendedName>
</protein>
<sequence length="792" mass="91960">MKQQLEEFPLDIKVSFHKVIEQYKSEIGSVTSSIAKANMENILKYASSFPKLTEGINDLEELTKHQAAIKILLDDLFPSILTDNEIKAASIPFHDIIFNASKRFKSIINNAGEDFQLDARNFDENLYYIYACIIIIKQYYKYPIDFSRPLYYDIPDEDGLMRHYRIAMNADFIDIEPTDRSIDISKDDIELLIQNYNDIDLWKSKFPPKSWILKGFTIVNLTDVTIDDEISNLKTTLLSRENNSDEEMQRFQSIFRSIFGLRDLRAGFTAFNKTDETLSYLEGKSARSYILDSKSNQDCGTVLCESSYKNLVEDKSYFTIVDVDKYADATDHNLLSKNLLKNNIKSCILAPIAKNGELLGILELVSDKPYELNSINAIKLEDILPYIVTAVERNKRDYENRIKAVIQNECTSIHPSVHWVFEQEAKRFIEDLDDDGIASFRDIAFEDVYPLYGQIDIVGSSDARNDGIQRDLDEQLNAVLDILELACSEEELPIYEQLKYKIIEVKDELSDSLNASTEQNISNMFKHEIKPLFKHLSKRSKSCKAAILEYRTSINPDTGLFYHHRKDYDLTVERINKNLARYIDNKQLDAQKIYPHYFERYKTDGVDHNIYIGNSMTQKNKPFDELYLSNLRLWQLSTMCEMENRFYRIQESMPLQLDAASLILVFSSTLSIRYRMDEKKFDIDGAYNARYEIIKKRIDKAFVKNTEERVTQKGKIAIVYTQDAEQREYLSYIKFLQRKKYLGDQVEILELEDVQGVVGLKAIRVNVLYTSSDDESGNKSTITYEELMQQLD</sequence>
<organism evidence="1 2">
    <name type="scientific">Croceibacter atlanticus (strain ATCC BAA-628 / JCM 21780 / CIP 108009 / IAM 15332 / KCTC 12090 / HTCC2559)</name>
    <dbReference type="NCBI Taxonomy" id="216432"/>
    <lineage>
        <taxon>Bacteria</taxon>
        <taxon>Pseudomonadati</taxon>
        <taxon>Bacteroidota</taxon>
        <taxon>Flavobacteriia</taxon>
        <taxon>Flavobacteriales</taxon>
        <taxon>Flavobacteriaceae</taxon>
        <taxon>Croceibacter</taxon>
    </lineage>
</organism>
<dbReference type="HOGENOM" id="CLU_018532_0_0_10"/>